<dbReference type="PANTHER" id="PTHR43179:SF12">
    <property type="entry name" value="GALACTOFURANOSYLTRANSFERASE GLFT2"/>
    <property type="match status" value="1"/>
</dbReference>
<evidence type="ECO:0000259" key="5">
    <source>
        <dbReference type="Pfam" id="PF00535"/>
    </source>
</evidence>
<dbReference type="RefSeq" id="WP_170176933.1">
    <property type="nucleotide sequence ID" value="NZ_RKQZ01000001.1"/>
</dbReference>
<accession>A0A3N4Z1B0</accession>
<comment type="similarity">
    <text evidence="2">Belongs to the glycosyltransferase 2 family.</text>
</comment>
<gene>
    <name evidence="6" type="ORF">EDD34_0414</name>
</gene>
<keyword evidence="3" id="KW-0328">Glycosyltransferase</keyword>
<keyword evidence="4 6" id="KW-0808">Transferase</keyword>
<dbReference type="AlphaFoldDB" id="A0A3N4Z1B0"/>
<dbReference type="InterPro" id="IPR001173">
    <property type="entry name" value="Glyco_trans_2-like"/>
</dbReference>
<feature type="domain" description="Glycosyltransferase 2-like" evidence="5">
    <location>
        <begin position="10"/>
        <end position="147"/>
    </location>
</feature>
<evidence type="ECO:0000256" key="4">
    <source>
        <dbReference type="ARBA" id="ARBA00022679"/>
    </source>
</evidence>
<dbReference type="GO" id="GO:0016757">
    <property type="term" value="F:glycosyltransferase activity"/>
    <property type="evidence" value="ECO:0007669"/>
    <property type="project" value="UniProtKB-KW"/>
</dbReference>
<evidence type="ECO:0000256" key="2">
    <source>
        <dbReference type="ARBA" id="ARBA00006739"/>
    </source>
</evidence>
<evidence type="ECO:0000313" key="6">
    <source>
        <dbReference type="EMBL" id="RPF19848.1"/>
    </source>
</evidence>
<dbReference type="Pfam" id="PF00535">
    <property type="entry name" value="Glycos_transf_2"/>
    <property type="match status" value="1"/>
</dbReference>
<comment type="caution">
    <text evidence="6">The sequence shown here is derived from an EMBL/GenBank/DDBJ whole genome shotgun (WGS) entry which is preliminary data.</text>
</comment>
<reference evidence="6 7" key="1">
    <citation type="submission" date="2018-11" db="EMBL/GenBank/DDBJ databases">
        <title>Sequencing the genomes of 1000 actinobacteria strains.</title>
        <authorList>
            <person name="Klenk H.-P."/>
        </authorList>
    </citation>
    <scope>NUCLEOTIDE SEQUENCE [LARGE SCALE GENOMIC DNA]</scope>
    <source>
        <strain evidence="6 7">DSM 15700</strain>
    </source>
</reference>
<proteinExistence type="inferred from homology"/>
<protein>
    <submittedName>
        <fullName evidence="6">GT2 family glycosyltransferase</fullName>
    </submittedName>
</protein>
<evidence type="ECO:0000313" key="7">
    <source>
        <dbReference type="Proteomes" id="UP000280501"/>
    </source>
</evidence>
<dbReference type="EMBL" id="RKQZ01000001">
    <property type="protein sequence ID" value="RPF19848.1"/>
    <property type="molecule type" value="Genomic_DNA"/>
</dbReference>
<sequence>MGTDGDVALITVTYNSARTLTEFWRDRPFGRYPWIVVDNASSDGSAHVAAELGARVLPLPANRGFSAANNIGARSVDTDVLIFCNPDVTVTEDGIAALVAGALRHGGIIAPQLVNPDGTPQENGRGTPFPTRKVKHLLRLPDERYQRFARPGELVDVVWAMGAALAITRRAFEALAGWDDGFFVYYEDADLGVRSWQQGLSVRVDGDVRWQHGWGRETGRGFSVGAWRLELASAWRFYRKHPYCLVPVGRQAEQLDRVDSAGAMIGVHA</sequence>
<evidence type="ECO:0000256" key="3">
    <source>
        <dbReference type="ARBA" id="ARBA00022676"/>
    </source>
</evidence>
<dbReference type="InterPro" id="IPR029044">
    <property type="entry name" value="Nucleotide-diphossugar_trans"/>
</dbReference>
<organism evidence="6 7">
    <name type="scientific">Myceligenerans xiligouense</name>
    <dbReference type="NCBI Taxonomy" id="253184"/>
    <lineage>
        <taxon>Bacteria</taxon>
        <taxon>Bacillati</taxon>
        <taxon>Actinomycetota</taxon>
        <taxon>Actinomycetes</taxon>
        <taxon>Micrococcales</taxon>
        <taxon>Promicromonosporaceae</taxon>
        <taxon>Myceligenerans</taxon>
    </lineage>
</organism>
<name>A0A3N4Z1B0_9MICO</name>
<evidence type="ECO:0000256" key="1">
    <source>
        <dbReference type="ARBA" id="ARBA00004776"/>
    </source>
</evidence>
<comment type="pathway">
    <text evidence="1">Cell wall biogenesis; cell wall polysaccharide biosynthesis.</text>
</comment>
<dbReference type="SUPFAM" id="SSF53448">
    <property type="entry name" value="Nucleotide-diphospho-sugar transferases"/>
    <property type="match status" value="1"/>
</dbReference>
<keyword evidence="7" id="KW-1185">Reference proteome</keyword>
<dbReference type="Proteomes" id="UP000280501">
    <property type="component" value="Unassembled WGS sequence"/>
</dbReference>
<dbReference type="Gene3D" id="3.90.550.10">
    <property type="entry name" value="Spore Coat Polysaccharide Biosynthesis Protein SpsA, Chain A"/>
    <property type="match status" value="1"/>
</dbReference>
<dbReference type="PANTHER" id="PTHR43179">
    <property type="entry name" value="RHAMNOSYLTRANSFERASE WBBL"/>
    <property type="match status" value="1"/>
</dbReference>